<gene>
    <name evidence="1" type="ORF">GMARGA_LOCUS42427</name>
</gene>
<dbReference type="EMBL" id="CAJVQB010126728">
    <property type="protein sequence ID" value="CAG8853606.1"/>
    <property type="molecule type" value="Genomic_DNA"/>
</dbReference>
<accession>A0ABN7XEB9</accession>
<organism evidence="1 2">
    <name type="scientific">Gigaspora margarita</name>
    <dbReference type="NCBI Taxonomy" id="4874"/>
    <lineage>
        <taxon>Eukaryota</taxon>
        <taxon>Fungi</taxon>
        <taxon>Fungi incertae sedis</taxon>
        <taxon>Mucoromycota</taxon>
        <taxon>Glomeromycotina</taxon>
        <taxon>Glomeromycetes</taxon>
        <taxon>Diversisporales</taxon>
        <taxon>Gigasporaceae</taxon>
        <taxon>Gigaspora</taxon>
    </lineage>
</organism>
<keyword evidence="2" id="KW-1185">Reference proteome</keyword>
<feature type="non-terminal residue" evidence="1">
    <location>
        <position position="77"/>
    </location>
</feature>
<dbReference type="Proteomes" id="UP000789901">
    <property type="component" value="Unassembled WGS sequence"/>
</dbReference>
<evidence type="ECO:0000313" key="2">
    <source>
        <dbReference type="Proteomes" id="UP000789901"/>
    </source>
</evidence>
<comment type="caution">
    <text evidence="1">The sequence shown here is derived from an EMBL/GenBank/DDBJ whole genome shotgun (WGS) entry which is preliminary data.</text>
</comment>
<name>A0ABN7XEB9_GIGMA</name>
<proteinExistence type="predicted"/>
<protein>
    <submittedName>
        <fullName evidence="1">9742_t:CDS:1</fullName>
    </submittedName>
</protein>
<evidence type="ECO:0000313" key="1">
    <source>
        <dbReference type="EMBL" id="CAG8853606.1"/>
    </source>
</evidence>
<sequence length="77" mass="8556">MAKIATSFVNRYKLTSQTSLPQLSSCAEELASKLSDGKTKEQARKARDQARRRFQQLGLSKEQADALIPIQAPGRHV</sequence>
<reference evidence="1 2" key="1">
    <citation type="submission" date="2021-06" db="EMBL/GenBank/DDBJ databases">
        <authorList>
            <person name="Kallberg Y."/>
            <person name="Tangrot J."/>
            <person name="Rosling A."/>
        </authorList>
    </citation>
    <scope>NUCLEOTIDE SEQUENCE [LARGE SCALE GENOMIC DNA]</scope>
    <source>
        <strain evidence="1 2">120-4 pot B 10/14</strain>
    </source>
</reference>